<proteinExistence type="predicted"/>
<feature type="compositionally biased region" description="Basic and acidic residues" evidence="1">
    <location>
        <begin position="106"/>
        <end position="115"/>
    </location>
</feature>
<evidence type="ECO:0000313" key="3">
    <source>
        <dbReference type="Proteomes" id="UP001605036"/>
    </source>
</evidence>
<dbReference type="Proteomes" id="UP001605036">
    <property type="component" value="Unassembled WGS sequence"/>
</dbReference>
<accession>A0ABD1Y440</accession>
<sequence length="143" mass="16202">MSSPRVTPSDSALANRRQMDPETWGRYRSSDADVDSLESNDNSAPDPFDFDFDSQQDLMDSKRVQRGLILGPNSVASLSGNLLNVRLNTQDEAIQKSPVIKRFKEQSRYQEHPRQMELLVPLLHSSDSESPTRGSKNRRRKLG</sequence>
<reference evidence="2 3" key="1">
    <citation type="submission" date="2024-09" db="EMBL/GenBank/DDBJ databases">
        <title>Chromosome-scale assembly of Riccia fluitans.</title>
        <authorList>
            <person name="Paukszto L."/>
            <person name="Sawicki J."/>
            <person name="Karawczyk K."/>
            <person name="Piernik-Szablinska J."/>
            <person name="Szczecinska M."/>
            <person name="Mazdziarz M."/>
        </authorList>
    </citation>
    <scope>NUCLEOTIDE SEQUENCE [LARGE SCALE GENOMIC DNA]</scope>
    <source>
        <strain evidence="2">Rf_01</strain>
        <tissue evidence="2">Aerial parts of the thallus</tissue>
    </source>
</reference>
<feature type="region of interest" description="Disordered" evidence="1">
    <location>
        <begin position="1"/>
        <end position="54"/>
    </location>
</feature>
<comment type="caution">
    <text evidence="2">The sequence shown here is derived from an EMBL/GenBank/DDBJ whole genome shotgun (WGS) entry which is preliminary data.</text>
</comment>
<evidence type="ECO:0000256" key="1">
    <source>
        <dbReference type="SAM" id="MobiDB-lite"/>
    </source>
</evidence>
<feature type="region of interest" description="Disordered" evidence="1">
    <location>
        <begin position="106"/>
        <end position="143"/>
    </location>
</feature>
<name>A0ABD1Y440_9MARC</name>
<evidence type="ECO:0000313" key="2">
    <source>
        <dbReference type="EMBL" id="KAL2621406.1"/>
    </source>
</evidence>
<gene>
    <name evidence="2" type="ORF">R1flu_001611</name>
</gene>
<feature type="compositionally biased region" description="Basic and acidic residues" evidence="1">
    <location>
        <begin position="17"/>
        <end position="31"/>
    </location>
</feature>
<protein>
    <submittedName>
        <fullName evidence="2">Uncharacterized protein</fullName>
    </submittedName>
</protein>
<dbReference type="AlphaFoldDB" id="A0ABD1Y440"/>
<dbReference type="EMBL" id="JBHFFA010000006">
    <property type="protein sequence ID" value="KAL2621406.1"/>
    <property type="molecule type" value="Genomic_DNA"/>
</dbReference>
<feature type="compositionally biased region" description="Polar residues" evidence="1">
    <location>
        <begin position="1"/>
        <end position="12"/>
    </location>
</feature>
<organism evidence="2 3">
    <name type="scientific">Riccia fluitans</name>
    <dbReference type="NCBI Taxonomy" id="41844"/>
    <lineage>
        <taxon>Eukaryota</taxon>
        <taxon>Viridiplantae</taxon>
        <taxon>Streptophyta</taxon>
        <taxon>Embryophyta</taxon>
        <taxon>Marchantiophyta</taxon>
        <taxon>Marchantiopsida</taxon>
        <taxon>Marchantiidae</taxon>
        <taxon>Marchantiales</taxon>
        <taxon>Ricciaceae</taxon>
        <taxon>Riccia</taxon>
    </lineage>
</organism>
<keyword evidence="3" id="KW-1185">Reference proteome</keyword>